<evidence type="ECO:0000313" key="2">
    <source>
        <dbReference type="Proteomes" id="UP000182152"/>
    </source>
</evidence>
<comment type="caution">
    <text evidence="1">The sequence shown here is derived from an EMBL/GenBank/DDBJ whole genome shotgun (WGS) entry which is preliminary data.</text>
</comment>
<dbReference type="Pfam" id="PF05565">
    <property type="entry name" value="Sipho_Gp157"/>
    <property type="match status" value="1"/>
</dbReference>
<protein>
    <submittedName>
        <fullName evidence="1">Uncharacterized protein</fullName>
    </submittedName>
</protein>
<gene>
    <name evidence="1" type="ORF">RV14_GL001292</name>
</gene>
<keyword evidence="2" id="KW-1185">Reference proteome</keyword>
<name>A0A1L8WA94_9ENTE</name>
<dbReference type="STRING" id="150033.RV14_GL001292"/>
<dbReference type="AlphaFoldDB" id="A0A1L8WA94"/>
<dbReference type="EMBL" id="JXLB01000029">
    <property type="protein sequence ID" value="OJG77960.1"/>
    <property type="molecule type" value="Genomic_DNA"/>
</dbReference>
<sequence length="84" mass="9658">MKNIKHYLQEEMEKTGKTKIKGELFNIGIQNNPISVNVLNENLIPKEFFTPIPPKLDKKKLKEELKQGEISGAELVQTKGLRIR</sequence>
<organism evidence="1 2">
    <name type="scientific">Enterococcus ratti</name>
    <dbReference type="NCBI Taxonomy" id="150033"/>
    <lineage>
        <taxon>Bacteria</taxon>
        <taxon>Bacillati</taxon>
        <taxon>Bacillota</taxon>
        <taxon>Bacilli</taxon>
        <taxon>Lactobacillales</taxon>
        <taxon>Enterococcaceae</taxon>
        <taxon>Enterococcus</taxon>
    </lineage>
</organism>
<proteinExistence type="predicted"/>
<reference evidence="1 2" key="1">
    <citation type="submission" date="2014-12" db="EMBL/GenBank/DDBJ databases">
        <title>Draft genome sequences of 29 type strains of Enterococci.</title>
        <authorList>
            <person name="Zhong Z."/>
            <person name="Sun Z."/>
            <person name="Liu W."/>
            <person name="Zhang W."/>
            <person name="Zhang H."/>
        </authorList>
    </citation>
    <scope>NUCLEOTIDE SEQUENCE [LARGE SCALE GENOMIC DNA]</scope>
    <source>
        <strain evidence="1 2">DSM 15687</strain>
    </source>
</reference>
<evidence type="ECO:0000313" key="1">
    <source>
        <dbReference type="EMBL" id="OJG77960.1"/>
    </source>
</evidence>
<dbReference type="InterPro" id="IPR008840">
    <property type="entry name" value="Sipho_Gp157"/>
</dbReference>
<dbReference type="Proteomes" id="UP000182152">
    <property type="component" value="Unassembled WGS sequence"/>
</dbReference>
<accession>A0A1L8WA94</accession>